<keyword evidence="2" id="KW-1185">Reference proteome</keyword>
<dbReference type="OrthoDB" id="10558761at2759"/>
<name>A0A9J6AQW2_SOLCO</name>
<evidence type="ECO:0000313" key="2">
    <source>
        <dbReference type="Proteomes" id="UP000824120"/>
    </source>
</evidence>
<sequence length="105" mass="11529">MTAGIYCCSNSHDFHLLVIIGFTDLYTLPNYSSTAPTKAPAMALSLFQGGLTLKSTDPAESKFTHKRTNLKNAKHKNKNAYALMSWNIGLQLVVELNSKKHSGKS</sequence>
<comment type="caution">
    <text evidence="1">The sequence shown here is derived from an EMBL/GenBank/DDBJ whole genome shotgun (WGS) entry which is preliminary data.</text>
</comment>
<reference evidence="1 2" key="1">
    <citation type="submission" date="2020-09" db="EMBL/GenBank/DDBJ databases">
        <title>De no assembly of potato wild relative species, Solanum commersonii.</title>
        <authorList>
            <person name="Cho K."/>
        </authorList>
    </citation>
    <scope>NUCLEOTIDE SEQUENCE [LARGE SCALE GENOMIC DNA]</scope>
    <source>
        <strain evidence="1">LZ3.2</strain>
        <tissue evidence="1">Leaf</tissue>
    </source>
</reference>
<accession>A0A9J6AQW2</accession>
<gene>
    <name evidence="1" type="ORF">H5410_011788</name>
</gene>
<dbReference type="Proteomes" id="UP000824120">
    <property type="component" value="Chromosome 2"/>
</dbReference>
<evidence type="ECO:0000313" key="1">
    <source>
        <dbReference type="EMBL" id="KAG5626570.1"/>
    </source>
</evidence>
<dbReference type="AlphaFoldDB" id="A0A9J6AQW2"/>
<protein>
    <submittedName>
        <fullName evidence="1">Uncharacterized protein</fullName>
    </submittedName>
</protein>
<dbReference type="EMBL" id="JACXVP010000002">
    <property type="protein sequence ID" value="KAG5626570.1"/>
    <property type="molecule type" value="Genomic_DNA"/>
</dbReference>
<proteinExistence type="predicted"/>
<organism evidence="1 2">
    <name type="scientific">Solanum commersonii</name>
    <name type="common">Commerson's wild potato</name>
    <name type="synonym">Commerson's nightshade</name>
    <dbReference type="NCBI Taxonomy" id="4109"/>
    <lineage>
        <taxon>Eukaryota</taxon>
        <taxon>Viridiplantae</taxon>
        <taxon>Streptophyta</taxon>
        <taxon>Embryophyta</taxon>
        <taxon>Tracheophyta</taxon>
        <taxon>Spermatophyta</taxon>
        <taxon>Magnoliopsida</taxon>
        <taxon>eudicotyledons</taxon>
        <taxon>Gunneridae</taxon>
        <taxon>Pentapetalae</taxon>
        <taxon>asterids</taxon>
        <taxon>lamiids</taxon>
        <taxon>Solanales</taxon>
        <taxon>Solanaceae</taxon>
        <taxon>Solanoideae</taxon>
        <taxon>Solaneae</taxon>
        <taxon>Solanum</taxon>
    </lineage>
</organism>